<gene>
    <name evidence="4" type="ORF">B0H17DRAFT_1204008</name>
</gene>
<dbReference type="AlphaFoldDB" id="A0AAD7DBW1"/>
<evidence type="ECO:0000259" key="2">
    <source>
        <dbReference type="PROSITE" id="PS50234"/>
    </source>
</evidence>
<reference evidence="4" key="1">
    <citation type="submission" date="2023-03" db="EMBL/GenBank/DDBJ databases">
        <title>Massive genome expansion in bonnet fungi (Mycena s.s.) driven by repeated elements and novel gene families across ecological guilds.</title>
        <authorList>
            <consortium name="Lawrence Berkeley National Laboratory"/>
            <person name="Harder C.B."/>
            <person name="Miyauchi S."/>
            <person name="Viragh M."/>
            <person name="Kuo A."/>
            <person name="Thoen E."/>
            <person name="Andreopoulos B."/>
            <person name="Lu D."/>
            <person name="Skrede I."/>
            <person name="Drula E."/>
            <person name="Henrissat B."/>
            <person name="Morin E."/>
            <person name="Kohler A."/>
            <person name="Barry K."/>
            <person name="LaButti K."/>
            <person name="Morin E."/>
            <person name="Salamov A."/>
            <person name="Lipzen A."/>
            <person name="Mereny Z."/>
            <person name="Hegedus B."/>
            <person name="Baldrian P."/>
            <person name="Stursova M."/>
            <person name="Weitz H."/>
            <person name="Taylor A."/>
            <person name="Grigoriev I.V."/>
            <person name="Nagy L.G."/>
            <person name="Martin F."/>
            <person name="Kauserud H."/>
        </authorList>
    </citation>
    <scope>NUCLEOTIDE SEQUENCE</scope>
    <source>
        <strain evidence="4">CBHHK067</strain>
    </source>
</reference>
<evidence type="ECO:0000313" key="5">
    <source>
        <dbReference type="Proteomes" id="UP001221757"/>
    </source>
</evidence>
<dbReference type="EMBL" id="JARKIE010000093">
    <property type="protein sequence ID" value="KAJ7686799.1"/>
    <property type="molecule type" value="Genomic_DNA"/>
</dbReference>
<dbReference type="Pfam" id="PF08487">
    <property type="entry name" value="VIT"/>
    <property type="match status" value="1"/>
</dbReference>
<dbReference type="Gene3D" id="3.40.50.410">
    <property type="entry name" value="von Willebrand factor, type A domain"/>
    <property type="match status" value="1"/>
</dbReference>
<dbReference type="SMART" id="SM00327">
    <property type="entry name" value="VWA"/>
    <property type="match status" value="1"/>
</dbReference>
<proteinExistence type="predicted"/>
<feature type="region of interest" description="Disordered" evidence="1">
    <location>
        <begin position="969"/>
        <end position="991"/>
    </location>
</feature>
<feature type="domain" description="VIT" evidence="3">
    <location>
        <begin position="9"/>
        <end position="138"/>
    </location>
</feature>
<sequence length="1099" mass="114880">MFGPNPIPIYGLYYYYQHRVVSLPLLNVRAEAGVKELAAQVKLTQTYANDAAFPIEAKYSFPIPARAAVCTFIMIKQDGTRVVGSVQEKQEAGETYNAAVAQGQQASLMEQKTPDVFEVSVGNIPSNEQVQIELVYATELSEDEEGDSIRFHLPVHIGARYGQAPQSAHSVFRSTVFISSSSKAPFLSIAANVEAIVPISKIGSPSHTVSTELGPDPKLPNFKDLPFSNYARISLSSDSALDKDFVLTIKSAGLDTPRCVAELHPTHDTVALGLTLVPRFKLPDLSRQEFVFLVDRSGSMGGNRIAAARKALVVMLRALPHQDSLFQIMSFGSWCSALWPTGSKSYNQETLEEATRHVDAMQADYGGTEIRAALQQCFKARKWDRPMSVLVLTDGDAWDLDGVFNEIKSAVAAAPKTAYVRVSVLGIGNSASTAMCEGIARLGNGTCMMVGEEETSFTGKIARMLKAARSPPISDITVDWGRPPVKGKTAAPPGDDEFEIVEKASEKKKLNIFDQGIDDPMETDDTPTPPPPAVVLPPPAAVQQAPFVIRNLFPNIRLNAYAILQGKTIPKTVIIRGSTADGAEIELPIPITFSHLQNAPGAPPAIHALAARKIIQDLEDGQHALAATLANPDDTDLLARTVKASIIRLGKTYSISSSHTSFVAVDESKPKAPAASEVYVIPAPPEPSIFGAHYAMQPMQPMVGMSPSTGMGGGLFGTATPAPRLQGNSSSFVPRPLIYYGAAAPSASSAFGSSARPQQQQYTPSMQQGASSSDLMSFGSPATSAFSRPMPAFGSAAPGSSPYLNSSYGGFATADSYSGGEIQEAGFVGFGQASPSSAAPPPQATSQGLFGGSAASGSGLFGQTPSLLGAAPHVQATSQGLSGGSSTPVGGGGLSGQAFSLFGAAPPLQATSQSVFGGSSTPTGGGGLFGQGPPNPNLFGAAPRPPQGLFGGSGTPAFGSGLFGQAPPNPSPFGSAAQQSTFGGFGTPQQAASASDPLEALARLQSFDGCFSLEVLNIIKLSTDLQNVRSALPAGAPDAVVATVLAMAFLATKLGASMDRDSWEGLHQKAEQYVEAALRSMGAVETADMLQEKVAEMLA</sequence>
<feature type="compositionally biased region" description="Polar residues" evidence="1">
    <location>
        <begin position="976"/>
        <end position="991"/>
    </location>
</feature>
<dbReference type="Proteomes" id="UP001221757">
    <property type="component" value="Unassembled WGS sequence"/>
</dbReference>
<dbReference type="Pfam" id="PF13768">
    <property type="entry name" value="VWA_3"/>
    <property type="match status" value="1"/>
</dbReference>
<feature type="region of interest" description="Disordered" evidence="1">
    <location>
        <begin position="832"/>
        <end position="851"/>
    </location>
</feature>
<dbReference type="SUPFAM" id="SSF53300">
    <property type="entry name" value="vWA-like"/>
    <property type="match status" value="1"/>
</dbReference>
<dbReference type="PROSITE" id="PS51468">
    <property type="entry name" value="VIT"/>
    <property type="match status" value="1"/>
</dbReference>
<protein>
    <submittedName>
        <fullName evidence="4">von Willebrand factor type A domain-containing protein</fullName>
    </submittedName>
</protein>
<feature type="compositionally biased region" description="Low complexity" evidence="1">
    <location>
        <begin position="750"/>
        <end position="768"/>
    </location>
</feature>
<dbReference type="PROSITE" id="PS50234">
    <property type="entry name" value="VWFA"/>
    <property type="match status" value="1"/>
</dbReference>
<dbReference type="InterPro" id="IPR013694">
    <property type="entry name" value="VIT"/>
</dbReference>
<feature type="region of interest" description="Disordered" evidence="1">
    <location>
        <begin position="913"/>
        <end position="940"/>
    </location>
</feature>
<dbReference type="InterPro" id="IPR036465">
    <property type="entry name" value="vWFA_dom_sf"/>
</dbReference>
<evidence type="ECO:0000256" key="1">
    <source>
        <dbReference type="SAM" id="MobiDB-lite"/>
    </source>
</evidence>
<evidence type="ECO:0000259" key="3">
    <source>
        <dbReference type="PROSITE" id="PS51468"/>
    </source>
</evidence>
<accession>A0AAD7DBW1</accession>
<dbReference type="PANTHER" id="PTHR45737:SF6">
    <property type="entry name" value="VON WILLEBRAND FACTOR A DOMAIN-CONTAINING PROTEIN 5A"/>
    <property type="match status" value="1"/>
</dbReference>
<dbReference type="SMART" id="SM00609">
    <property type="entry name" value="VIT"/>
    <property type="match status" value="1"/>
</dbReference>
<keyword evidence="5" id="KW-1185">Reference proteome</keyword>
<evidence type="ECO:0000313" key="4">
    <source>
        <dbReference type="EMBL" id="KAJ7686799.1"/>
    </source>
</evidence>
<organism evidence="4 5">
    <name type="scientific">Mycena rosella</name>
    <name type="common">Pink bonnet</name>
    <name type="synonym">Agaricus rosellus</name>
    <dbReference type="NCBI Taxonomy" id="1033263"/>
    <lineage>
        <taxon>Eukaryota</taxon>
        <taxon>Fungi</taxon>
        <taxon>Dikarya</taxon>
        <taxon>Basidiomycota</taxon>
        <taxon>Agaricomycotina</taxon>
        <taxon>Agaricomycetes</taxon>
        <taxon>Agaricomycetidae</taxon>
        <taxon>Agaricales</taxon>
        <taxon>Marasmiineae</taxon>
        <taxon>Mycenaceae</taxon>
        <taxon>Mycena</taxon>
    </lineage>
</organism>
<name>A0AAD7DBW1_MYCRO</name>
<dbReference type="PANTHER" id="PTHR45737">
    <property type="entry name" value="VON WILLEBRAND FACTOR A DOMAIN-CONTAINING PROTEIN 5A"/>
    <property type="match status" value="1"/>
</dbReference>
<feature type="region of interest" description="Disordered" evidence="1">
    <location>
        <begin position="750"/>
        <end position="777"/>
    </location>
</feature>
<feature type="domain" description="VWFA" evidence="2">
    <location>
        <begin position="289"/>
        <end position="468"/>
    </location>
</feature>
<dbReference type="InterPro" id="IPR002035">
    <property type="entry name" value="VWF_A"/>
</dbReference>
<comment type="caution">
    <text evidence="4">The sequence shown here is derived from an EMBL/GenBank/DDBJ whole genome shotgun (WGS) entry which is preliminary data.</text>
</comment>